<dbReference type="PROSITE" id="PS51998">
    <property type="entry name" value="DEK_C"/>
    <property type="match status" value="1"/>
</dbReference>
<keyword evidence="2" id="KW-1133">Transmembrane helix</keyword>
<dbReference type="InterPro" id="IPR014876">
    <property type="entry name" value="DEK_C"/>
</dbReference>
<feature type="compositionally biased region" description="Polar residues" evidence="1">
    <location>
        <begin position="479"/>
        <end position="489"/>
    </location>
</feature>
<gene>
    <name evidence="5" type="ORF">PT974_07801</name>
</gene>
<evidence type="ECO:0000313" key="6">
    <source>
        <dbReference type="Proteomes" id="UP001338125"/>
    </source>
</evidence>
<sequence length="621" mass="68500">MDKLNSIATKGITPAPLMALGVLVALLGIFYFRSRYHVVDGNSKSGRLETKAKPLVIEPLVDFDWKTTEPVKYRPFKPTYYISMGLRADSPSNLITIDMDYLDRVTLRRSLISQQGSGVHACLPEGTGPVRELYTYLLQEYLPARYPSMFKLSGQHFENLVTGTSHPTTPPEDPAAALRALGETVEEDMFLLLEEEKGHRCVAFMCCFPSGFDPASKFNKLLSEIHAPVPSYDKIGPSMERFFSKLEVGKNVKRMNWTIQMHSELFNTGDEEMSPDEVDVSKVHVRHELQTLSRLPETKAILFSFKTYFYPISQLKEEGLGPQVADAIQGLTTGNAPASRAPPFAGAGNMSLPLSSEEREHYTEIIDGILATSDLATVSRKKIRQGLQSKLGGKDLDDQKDAIKRLIEERFDAISALSGAEGDVPPSSVPEPSSNKRSAANGSENGVADDHSASPEPAKKKAKRSSSIEDSDARLAAQLQAQENSLARSRTTRGGGDKTRLAKKKKTPRKKSSKKGGDEDESEVDGSGDSGVPKRKAGGGFQKPFILSPTLSELCGETQLSRPQVVKKLWEHIKANDLQDPTDKRQILCDEKMHAVFKQAKVDMFRMNKEIGSHLYPVGEE</sequence>
<keyword evidence="2" id="KW-0812">Transmembrane</keyword>
<organism evidence="5 6">
    <name type="scientific">Cladobotryum mycophilum</name>
    <dbReference type="NCBI Taxonomy" id="491253"/>
    <lineage>
        <taxon>Eukaryota</taxon>
        <taxon>Fungi</taxon>
        <taxon>Dikarya</taxon>
        <taxon>Ascomycota</taxon>
        <taxon>Pezizomycotina</taxon>
        <taxon>Sordariomycetes</taxon>
        <taxon>Hypocreomycetidae</taxon>
        <taxon>Hypocreales</taxon>
        <taxon>Hypocreaceae</taxon>
        <taxon>Cladobotryum</taxon>
    </lineage>
</organism>
<feature type="domain" description="DEK-C" evidence="4">
    <location>
        <begin position="356"/>
        <end position="412"/>
    </location>
</feature>
<dbReference type="Gene3D" id="1.10.10.60">
    <property type="entry name" value="Homeodomain-like"/>
    <property type="match status" value="1"/>
</dbReference>
<keyword evidence="6" id="KW-1185">Reference proteome</keyword>
<dbReference type="InterPro" id="IPR036885">
    <property type="entry name" value="SWIB_MDM2_dom_sf"/>
</dbReference>
<dbReference type="SUPFAM" id="SSF47592">
    <property type="entry name" value="SWIB/MDM2 domain"/>
    <property type="match status" value="1"/>
</dbReference>
<feature type="compositionally biased region" description="Basic and acidic residues" evidence="1">
    <location>
        <begin position="448"/>
        <end position="459"/>
    </location>
</feature>
<dbReference type="Pfam" id="PF02201">
    <property type="entry name" value="SWIB"/>
    <property type="match status" value="1"/>
</dbReference>
<dbReference type="Pfam" id="PF08766">
    <property type="entry name" value="DEK_C"/>
    <property type="match status" value="1"/>
</dbReference>
<dbReference type="InterPro" id="IPR019835">
    <property type="entry name" value="SWIB_domain"/>
</dbReference>
<evidence type="ECO:0000259" key="3">
    <source>
        <dbReference type="PROSITE" id="PS51925"/>
    </source>
</evidence>
<feature type="transmembrane region" description="Helical" evidence="2">
    <location>
        <begin position="12"/>
        <end position="32"/>
    </location>
</feature>
<dbReference type="InterPro" id="IPR021848">
    <property type="entry name" value="HODM_asu-like"/>
</dbReference>
<dbReference type="SMART" id="SM00151">
    <property type="entry name" value="SWIB"/>
    <property type="match status" value="1"/>
</dbReference>
<evidence type="ECO:0000256" key="1">
    <source>
        <dbReference type="SAM" id="MobiDB-lite"/>
    </source>
</evidence>
<feature type="domain" description="DM2" evidence="3">
    <location>
        <begin position="540"/>
        <end position="617"/>
    </location>
</feature>
<reference evidence="5 6" key="1">
    <citation type="submission" date="2024-01" db="EMBL/GenBank/DDBJ databases">
        <title>Complete genome of Cladobotryum mycophilum ATHUM6906.</title>
        <authorList>
            <person name="Christinaki A.C."/>
            <person name="Myridakis A.I."/>
            <person name="Kouvelis V.N."/>
        </authorList>
    </citation>
    <scope>NUCLEOTIDE SEQUENCE [LARGE SCALE GENOMIC DNA]</scope>
    <source>
        <strain evidence="5 6">ATHUM6906</strain>
    </source>
</reference>
<evidence type="ECO:0000313" key="5">
    <source>
        <dbReference type="EMBL" id="KAK5991767.1"/>
    </source>
</evidence>
<evidence type="ECO:0000256" key="2">
    <source>
        <dbReference type="SAM" id="Phobius"/>
    </source>
</evidence>
<dbReference type="Gene3D" id="1.10.245.10">
    <property type="entry name" value="SWIB/MDM2 domain"/>
    <property type="match status" value="1"/>
</dbReference>
<dbReference type="Proteomes" id="UP001338125">
    <property type="component" value="Unassembled WGS sequence"/>
</dbReference>
<dbReference type="PANTHER" id="PTHR13844">
    <property type="entry name" value="SWI/SNF-RELATED MATRIX-ASSOCIATED ACTIN-DEPENDENT REGULATOR OF CHROMATIN SUBFAMILY D"/>
    <property type="match status" value="1"/>
</dbReference>
<protein>
    <submittedName>
        <fullName evidence="5">Upstream activation factor subunit spp27</fullName>
    </submittedName>
</protein>
<dbReference type="PROSITE" id="PS51925">
    <property type="entry name" value="SWIB_MDM2"/>
    <property type="match status" value="1"/>
</dbReference>
<feature type="compositionally biased region" description="Low complexity" evidence="1">
    <location>
        <begin position="424"/>
        <end position="433"/>
    </location>
</feature>
<name>A0ABR0SHX3_9HYPO</name>
<dbReference type="EMBL" id="JAVFKD010000013">
    <property type="protein sequence ID" value="KAK5991767.1"/>
    <property type="molecule type" value="Genomic_DNA"/>
</dbReference>
<feature type="region of interest" description="Disordered" evidence="1">
    <location>
        <begin position="417"/>
        <end position="543"/>
    </location>
</feature>
<keyword evidence="2" id="KW-0472">Membrane</keyword>
<comment type="caution">
    <text evidence="5">The sequence shown here is derived from an EMBL/GenBank/DDBJ whole genome shotgun (WGS) entry which is preliminary data.</text>
</comment>
<dbReference type="CDD" id="cd10567">
    <property type="entry name" value="SWIB-MDM2_like"/>
    <property type="match status" value="1"/>
</dbReference>
<proteinExistence type="predicted"/>
<feature type="compositionally biased region" description="Basic residues" evidence="1">
    <location>
        <begin position="501"/>
        <end position="514"/>
    </location>
</feature>
<dbReference type="SUPFAM" id="SSF109715">
    <property type="entry name" value="DEK C-terminal domain"/>
    <property type="match status" value="1"/>
</dbReference>
<dbReference type="Pfam" id="PF11927">
    <property type="entry name" value="HODM_asu-like"/>
    <property type="match status" value="1"/>
</dbReference>
<accession>A0ABR0SHX3</accession>
<feature type="compositionally biased region" description="Polar residues" evidence="1">
    <location>
        <begin position="435"/>
        <end position="444"/>
    </location>
</feature>
<evidence type="ECO:0000259" key="4">
    <source>
        <dbReference type="PROSITE" id="PS51998"/>
    </source>
</evidence>
<dbReference type="InterPro" id="IPR003121">
    <property type="entry name" value="SWIB_MDM2_domain"/>
</dbReference>